<name>A0A6J6VHZ2_9ZZZZ</name>
<keyword evidence="1" id="KW-0812">Transmembrane</keyword>
<proteinExistence type="predicted"/>
<keyword evidence="1" id="KW-1133">Transmembrane helix</keyword>
<organism evidence="3">
    <name type="scientific">freshwater metagenome</name>
    <dbReference type="NCBI Taxonomy" id="449393"/>
    <lineage>
        <taxon>unclassified sequences</taxon>
        <taxon>metagenomes</taxon>
        <taxon>ecological metagenomes</taxon>
    </lineage>
</organism>
<feature type="transmembrane region" description="Helical" evidence="1">
    <location>
        <begin position="20"/>
        <end position="48"/>
    </location>
</feature>
<dbReference type="EMBL" id="CAEZYY010000052">
    <property type="protein sequence ID" value="CAB4770087.1"/>
    <property type="molecule type" value="Genomic_DNA"/>
</dbReference>
<evidence type="ECO:0000313" key="3">
    <source>
        <dbReference type="EMBL" id="CAB4770087.1"/>
    </source>
</evidence>
<evidence type="ECO:0000313" key="4">
    <source>
        <dbReference type="EMBL" id="CAB5068782.1"/>
    </source>
</evidence>
<protein>
    <submittedName>
        <fullName evidence="3">Unannotated protein</fullName>
    </submittedName>
</protein>
<feature type="transmembrane region" description="Helical" evidence="1">
    <location>
        <begin position="60"/>
        <end position="83"/>
    </location>
</feature>
<accession>A0A6J6VHZ2</accession>
<gene>
    <name evidence="2" type="ORF">UFOPK2602_02111</name>
    <name evidence="3" type="ORF">UFOPK2806_02375</name>
    <name evidence="4" type="ORF">UFOPK4306_02527</name>
</gene>
<dbReference type="EMBL" id="CAFBQP010000162">
    <property type="protein sequence ID" value="CAB5068782.1"/>
    <property type="molecule type" value="Genomic_DNA"/>
</dbReference>
<evidence type="ECO:0000313" key="2">
    <source>
        <dbReference type="EMBL" id="CAB4726963.1"/>
    </source>
</evidence>
<evidence type="ECO:0000256" key="1">
    <source>
        <dbReference type="SAM" id="Phobius"/>
    </source>
</evidence>
<dbReference type="EMBL" id="CAEZXX010000195">
    <property type="protein sequence ID" value="CAB4726963.1"/>
    <property type="molecule type" value="Genomic_DNA"/>
</dbReference>
<reference evidence="3" key="1">
    <citation type="submission" date="2020-05" db="EMBL/GenBank/DDBJ databases">
        <authorList>
            <person name="Chiriac C."/>
            <person name="Salcher M."/>
            <person name="Ghai R."/>
            <person name="Kavagutti S V."/>
        </authorList>
    </citation>
    <scope>NUCLEOTIDE SEQUENCE</scope>
</reference>
<dbReference type="AlphaFoldDB" id="A0A6J6VHZ2"/>
<sequence>MTDIHSIPDKRPPSPAASRAHVAATIVEVVGWIIGLGGIAVGLVLIGTAGRTLDPTETRFIGLGTVIGGMIYAAIVIMISAYIQSRTE</sequence>
<keyword evidence="1" id="KW-0472">Membrane</keyword>